<comment type="cofactor">
    <cofactor evidence="1">
        <name>Mg(2+)</name>
        <dbReference type="ChEBI" id="CHEBI:18420"/>
    </cofactor>
</comment>
<dbReference type="PANTHER" id="PTHR13710:SF105">
    <property type="entry name" value="ATP-DEPENDENT DNA HELICASE Q1"/>
    <property type="match status" value="1"/>
</dbReference>
<feature type="domain" description="Helicase C-terminal" evidence="18">
    <location>
        <begin position="247"/>
        <end position="399"/>
    </location>
</feature>
<keyword evidence="5" id="KW-0547">Nucleotide-binding</keyword>
<evidence type="ECO:0000256" key="7">
    <source>
        <dbReference type="ARBA" id="ARBA00022806"/>
    </source>
</evidence>
<dbReference type="InterPro" id="IPR044876">
    <property type="entry name" value="HRDC_dom_sf"/>
</dbReference>
<evidence type="ECO:0000256" key="4">
    <source>
        <dbReference type="ARBA" id="ARBA00022723"/>
    </source>
</evidence>
<dbReference type="InterPro" id="IPR004589">
    <property type="entry name" value="DNA_helicase_ATP-dep_RecQ"/>
</dbReference>
<evidence type="ECO:0000256" key="9">
    <source>
        <dbReference type="ARBA" id="ARBA00023125"/>
    </source>
</evidence>
<accession>A0ABU3BTG9</accession>
<dbReference type="SMART" id="SM00487">
    <property type="entry name" value="DEXDc"/>
    <property type="match status" value="1"/>
</dbReference>
<evidence type="ECO:0000259" key="17">
    <source>
        <dbReference type="PROSITE" id="PS51192"/>
    </source>
</evidence>
<feature type="region of interest" description="Disordered" evidence="15">
    <location>
        <begin position="1"/>
        <end position="24"/>
    </location>
</feature>
<dbReference type="Gene3D" id="1.10.150.80">
    <property type="entry name" value="HRDC domain"/>
    <property type="match status" value="1"/>
</dbReference>
<evidence type="ECO:0000256" key="14">
    <source>
        <dbReference type="ARBA" id="ARBA00044550"/>
    </source>
</evidence>
<dbReference type="CDD" id="cd17920">
    <property type="entry name" value="DEXHc_RecQ"/>
    <property type="match status" value="1"/>
</dbReference>
<keyword evidence="20" id="KW-1185">Reference proteome</keyword>
<dbReference type="Pfam" id="PF00271">
    <property type="entry name" value="Helicase_C"/>
    <property type="match status" value="1"/>
</dbReference>
<evidence type="ECO:0000256" key="1">
    <source>
        <dbReference type="ARBA" id="ARBA00001946"/>
    </source>
</evidence>
<dbReference type="Pfam" id="PF00570">
    <property type="entry name" value="HRDC"/>
    <property type="match status" value="1"/>
</dbReference>
<evidence type="ECO:0000256" key="6">
    <source>
        <dbReference type="ARBA" id="ARBA00022801"/>
    </source>
</evidence>
<dbReference type="SUPFAM" id="SSF46785">
    <property type="entry name" value="Winged helix' DNA-binding domain"/>
    <property type="match status" value="1"/>
</dbReference>
<keyword evidence="9" id="KW-0238">DNA-binding</keyword>
<comment type="catalytic activity">
    <reaction evidence="11">
        <text>Couples ATP hydrolysis with the unwinding of duplex DNA by translocating in the 3'-5' direction.</text>
        <dbReference type="EC" id="5.6.2.4"/>
    </reaction>
</comment>
<dbReference type="SMART" id="SM00956">
    <property type="entry name" value="RQC"/>
    <property type="match status" value="1"/>
</dbReference>
<feature type="domain" description="Helicase ATP-binding" evidence="17">
    <location>
        <begin position="51"/>
        <end position="220"/>
    </location>
</feature>
<keyword evidence="4" id="KW-0479">Metal-binding</keyword>
<dbReference type="Gene3D" id="1.10.10.10">
    <property type="entry name" value="Winged helix-like DNA-binding domain superfamily/Winged helix DNA-binding domain"/>
    <property type="match status" value="1"/>
</dbReference>
<dbReference type="InterPro" id="IPR014001">
    <property type="entry name" value="Helicase_ATP-bd"/>
</dbReference>
<sequence length="739" mass="80522">MPAPEPTAPPVPAAPTAAPPVAPGYQPEAVRRALREHFGFDDLRPGQADALRPVLDGQDTLVVMPTGAGKSLVYQLGALLKPDGVTVVVSPLIALMKDQVDALTRRGVAAAYVNSSQTADEQRDVLARLRRGELAMIYAAPERLRVPSFQRSLREAHVALLAVDEAHCVSQWGHDFRPDYLNIAAAREAMGSPPCVALTATATSRVQDDIAAQLQLRHPAHLVTGFNRPNLRFEVKQTATKKQKRRVLKQFLDEHQGEAGLIYVGTRKDCEAVAQFVRDETGRPCEAYHAGLPDAERSHVQEQFIAGRLDTVVATNAFGMGVDRGDVRFVAHWSIPSNLEAYYQEAGRAGRDGRPATALLLYAPQDRQLKEWFIEQGAPTVDDLRRVWGYVKRAAKNAAPPEDGERAETDGDFLLRMSDALGIHGAKLPNVLSRLRRAGALAEREDRMGAGRWVPQAWDATAVSQALKSIEKHSGDQSASLLGIVRYAQSSDCRRRTILDHFGDDAATDVDPAECCDACRTNARLKGDAPDELPDWDALPMNSRVALGLLDAVRRLRWPVGRVTLAKILAGSKAKGMDKYERHPYYGRLQTIGQGAADGIYKDLLLKGYLRIGGDEYPVIELTPLGDQALDHREAIDVEVPAFGSGRRSGGAARSSGGVEADDLSAEDEALFETLRAWRTEQATEKAVPPYVVFNDKTLRALAAHRPTTDAEMLAVKGVGPAKWDAYGADVLRIVAEAA</sequence>
<gene>
    <name evidence="19" type="ORF">RM540_12595</name>
</gene>
<dbReference type="InterPro" id="IPR036390">
    <property type="entry name" value="WH_DNA-bd_sf"/>
</dbReference>
<dbReference type="EMBL" id="JAVRHT010000032">
    <property type="protein sequence ID" value="MDT0632591.1"/>
    <property type="molecule type" value="Genomic_DNA"/>
</dbReference>
<evidence type="ECO:0000313" key="20">
    <source>
        <dbReference type="Proteomes" id="UP001267426"/>
    </source>
</evidence>
<dbReference type="InterPro" id="IPR002121">
    <property type="entry name" value="HRDC_dom"/>
</dbReference>
<dbReference type="PROSITE" id="PS50967">
    <property type="entry name" value="HRDC"/>
    <property type="match status" value="1"/>
</dbReference>
<dbReference type="Pfam" id="PF00270">
    <property type="entry name" value="DEAD"/>
    <property type="match status" value="1"/>
</dbReference>
<evidence type="ECO:0000259" key="18">
    <source>
        <dbReference type="PROSITE" id="PS51194"/>
    </source>
</evidence>
<organism evidence="19 20">
    <name type="scientific">Rubrivirga litoralis</name>
    <dbReference type="NCBI Taxonomy" id="3075598"/>
    <lineage>
        <taxon>Bacteria</taxon>
        <taxon>Pseudomonadati</taxon>
        <taxon>Rhodothermota</taxon>
        <taxon>Rhodothermia</taxon>
        <taxon>Rhodothermales</taxon>
        <taxon>Rubricoccaceae</taxon>
        <taxon>Rubrivirga</taxon>
    </lineage>
</organism>
<dbReference type="CDD" id="cd18794">
    <property type="entry name" value="SF2_C_RecQ"/>
    <property type="match status" value="1"/>
</dbReference>
<dbReference type="NCBIfam" id="TIGR00614">
    <property type="entry name" value="recQ_fam"/>
    <property type="match status" value="1"/>
</dbReference>
<keyword evidence="6 19" id="KW-0378">Hydrolase</keyword>
<evidence type="ECO:0000256" key="8">
    <source>
        <dbReference type="ARBA" id="ARBA00022840"/>
    </source>
</evidence>
<dbReference type="InterPro" id="IPR001650">
    <property type="entry name" value="Helicase_C-like"/>
</dbReference>
<dbReference type="Pfam" id="PF16124">
    <property type="entry name" value="RecQ_Zn_bind"/>
    <property type="match status" value="1"/>
</dbReference>
<dbReference type="InterPro" id="IPR011545">
    <property type="entry name" value="DEAD/DEAH_box_helicase_dom"/>
</dbReference>
<dbReference type="EC" id="5.6.2.4" evidence="12"/>
<evidence type="ECO:0000256" key="10">
    <source>
        <dbReference type="ARBA" id="ARBA00023235"/>
    </source>
</evidence>
<dbReference type="InterPro" id="IPR036388">
    <property type="entry name" value="WH-like_DNA-bd_sf"/>
</dbReference>
<dbReference type="PROSITE" id="PS51194">
    <property type="entry name" value="HELICASE_CTER"/>
    <property type="match status" value="1"/>
</dbReference>
<dbReference type="Pfam" id="PF09382">
    <property type="entry name" value="RQC"/>
    <property type="match status" value="1"/>
</dbReference>
<evidence type="ECO:0000256" key="2">
    <source>
        <dbReference type="ARBA" id="ARBA00001947"/>
    </source>
</evidence>
<dbReference type="SMART" id="SM00341">
    <property type="entry name" value="HRDC"/>
    <property type="match status" value="1"/>
</dbReference>
<evidence type="ECO:0000256" key="11">
    <source>
        <dbReference type="ARBA" id="ARBA00034617"/>
    </source>
</evidence>
<reference evidence="19 20" key="1">
    <citation type="submission" date="2023-09" db="EMBL/GenBank/DDBJ databases">
        <authorList>
            <person name="Rey-Velasco X."/>
        </authorList>
    </citation>
    <scope>NUCLEOTIDE SEQUENCE [LARGE SCALE GENOMIC DNA]</scope>
    <source>
        <strain evidence="19 20">F394</strain>
    </source>
</reference>
<comment type="similarity">
    <text evidence="3">Belongs to the helicase family. RecQ subfamily.</text>
</comment>
<dbReference type="InterPro" id="IPR010997">
    <property type="entry name" value="HRDC-like_sf"/>
</dbReference>
<dbReference type="RefSeq" id="WP_311664623.1">
    <property type="nucleotide sequence ID" value="NZ_JAVRHT010000032.1"/>
</dbReference>
<evidence type="ECO:0000256" key="3">
    <source>
        <dbReference type="ARBA" id="ARBA00005446"/>
    </source>
</evidence>
<protein>
    <recommendedName>
        <fullName evidence="13">ATP-dependent DNA helicase RecQ</fullName>
        <ecNumber evidence="12">5.6.2.4</ecNumber>
    </recommendedName>
    <alternativeName>
        <fullName evidence="14">DNA 3'-5' helicase RecQ</fullName>
    </alternativeName>
</protein>
<keyword evidence="7 19" id="KW-0347">Helicase</keyword>
<dbReference type="InterPro" id="IPR032284">
    <property type="entry name" value="RecQ_Zn-bd"/>
</dbReference>
<dbReference type="GO" id="GO:0016787">
    <property type="term" value="F:hydrolase activity"/>
    <property type="evidence" value="ECO:0007669"/>
    <property type="project" value="UniProtKB-KW"/>
</dbReference>
<dbReference type="SUPFAM" id="SSF47819">
    <property type="entry name" value="HRDC-like"/>
    <property type="match status" value="1"/>
</dbReference>
<dbReference type="SMART" id="SM00490">
    <property type="entry name" value="HELICc"/>
    <property type="match status" value="1"/>
</dbReference>
<dbReference type="Proteomes" id="UP001267426">
    <property type="component" value="Unassembled WGS sequence"/>
</dbReference>
<evidence type="ECO:0000256" key="15">
    <source>
        <dbReference type="SAM" id="MobiDB-lite"/>
    </source>
</evidence>
<dbReference type="PANTHER" id="PTHR13710">
    <property type="entry name" value="DNA HELICASE RECQ FAMILY MEMBER"/>
    <property type="match status" value="1"/>
</dbReference>
<keyword evidence="10" id="KW-0413">Isomerase</keyword>
<evidence type="ECO:0000259" key="16">
    <source>
        <dbReference type="PROSITE" id="PS50967"/>
    </source>
</evidence>
<feature type="compositionally biased region" description="Pro residues" evidence="15">
    <location>
        <begin position="1"/>
        <end position="22"/>
    </location>
</feature>
<evidence type="ECO:0000256" key="12">
    <source>
        <dbReference type="ARBA" id="ARBA00034808"/>
    </source>
</evidence>
<dbReference type="GO" id="GO:0003678">
    <property type="term" value="F:DNA helicase activity"/>
    <property type="evidence" value="ECO:0007669"/>
    <property type="project" value="UniProtKB-EC"/>
</dbReference>
<evidence type="ECO:0000256" key="5">
    <source>
        <dbReference type="ARBA" id="ARBA00022741"/>
    </source>
</evidence>
<comment type="cofactor">
    <cofactor evidence="2">
        <name>Zn(2+)</name>
        <dbReference type="ChEBI" id="CHEBI:29105"/>
    </cofactor>
</comment>
<dbReference type="InterPro" id="IPR018982">
    <property type="entry name" value="RQC_domain"/>
</dbReference>
<dbReference type="InterPro" id="IPR027417">
    <property type="entry name" value="P-loop_NTPase"/>
</dbReference>
<evidence type="ECO:0000313" key="19">
    <source>
        <dbReference type="EMBL" id="MDT0632591.1"/>
    </source>
</evidence>
<feature type="domain" description="HRDC" evidence="16">
    <location>
        <begin position="665"/>
        <end position="739"/>
    </location>
</feature>
<proteinExistence type="inferred from homology"/>
<comment type="caution">
    <text evidence="19">The sequence shown here is derived from an EMBL/GenBank/DDBJ whole genome shotgun (WGS) entry which is preliminary data.</text>
</comment>
<name>A0ABU3BTG9_9BACT</name>
<dbReference type="SUPFAM" id="SSF52540">
    <property type="entry name" value="P-loop containing nucleoside triphosphate hydrolases"/>
    <property type="match status" value="1"/>
</dbReference>
<keyword evidence="8" id="KW-0067">ATP-binding</keyword>
<dbReference type="PROSITE" id="PS51192">
    <property type="entry name" value="HELICASE_ATP_BIND_1"/>
    <property type="match status" value="1"/>
</dbReference>
<evidence type="ECO:0000256" key="13">
    <source>
        <dbReference type="ARBA" id="ARBA00044535"/>
    </source>
</evidence>
<dbReference type="Gene3D" id="3.40.50.300">
    <property type="entry name" value="P-loop containing nucleotide triphosphate hydrolases"/>
    <property type="match status" value="2"/>
</dbReference>